<proteinExistence type="predicted"/>
<dbReference type="EMBL" id="JAVREO010000028">
    <property type="protein sequence ID" value="MDT0270523.1"/>
    <property type="molecule type" value="Genomic_DNA"/>
</dbReference>
<sequence length="131" mass="13527">MPHCTVTLAEELLDDTTDQRLATALTDAVVAVYGDWARPLVVIAFHALPTARFAVGGQLGTVPPPAVELRSRAGIFTLVPDAAPRLAAGLTDAVVGVLGEDVRADTAVTLVGVADDRSAVGGVLFSVQDPR</sequence>
<accession>A0ABU2K0L4</accession>
<comment type="caution">
    <text evidence="1">The sequence shown here is derived from an EMBL/GenBank/DDBJ whole genome shotgun (WGS) entry which is preliminary data.</text>
</comment>
<organism evidence="1 2">
    <name type="scientific">Streptomyces chisholmiae</name>
    <dbReference type="NCBI Taxonomy" id="3075540"/>
    <lineage>
        <taxon>Bacteria</taxon>
        <taxon>Bacillati</taxon>
        <taxon>Actinomycetota</taxon>
        <taxon>Actinomycetes</taxon>
        <taxon>Kitasatosporales</taxon>
        <taxon>Streptomycetaceae</taxon>
        <taxon>Streptomyces</taxon>
    </lineage>
</organism>
<evidence type="ECO:0000313" key="1">
    <source>
        <dbReference type="EMBL" id="MDT0270523.1"/>
    </source>
</evidence>
<dbReference type="Proteomes" id="UP001183410">
    <property type="component" value="Unassembled WGS sequence"/>
</dbReference>
<dbReference type="InterPro" id="IPR014347">
    <property type="entry name" value="Tautomerase/MIF_sf"/>
</dbReference>
<keyword evidence="2" id="KW-1185">Reference proteome</keyword>
<reference evidence="2" key="1">
    <citation type="submission" date="2023-07" db="EMBL/GenBank/DDBJ databases">
        <title>30 novel species of actinomycetes from the DSMZ collection.</title>
        <authorList>
            <person name="Nouioui I."/>
        </authorList>
    </citation>
    <scope>NUCLEOTIDE SEQUENCE [LARGE SCALE GENOMIC DNA]</scope>
    <source>
        <strain evidence="2">DSM 44915</strain>
    </source>
</reference>
<dbReference type="Gene3D" id="3.30.429.10">
    <property type="entry name" value="Macrophage Migration Inhibitory Factor"/>
    <property type="match status" value="1"/>
</dbReference>
<protein>
    <recommendedName>
        <fullName evidence="3">4-oxalocrotonate tautomerase domain-containing protein</fullName>
    </recommendedName>
</protein>
<gene>
    <name evidence="1" type="ORF">RM844_30050</name>
</gene>
<evidence type="ECO:0000313" key="2">
    <source>
        <dbReference type="Proteomes" id="UP001183410"/>
    </source>
</evidence>
<dbReference type="RefSeq" id="WP_311670589.1">
    <property type="nucleotide sequence ID" value="NZ_JAVREO010000028.1"/>
</dbReference>
<evidence type="ECO:0008006" key="3">
    <source>
        <dbReference type="Google" id="ProtNLM"/>
    </source>
</evidence>
<name>A0ABU2K0L4_9ACTN</name>
<dbReference type="SUPFAM" id="SSF55331">
    <property type="entry name" value="Tautomerase/MIF"/>
    <property type="match status" value="1"/>
</dbReference>